<keyword evidence="2" id="KW-1185">Reference proteome</keyword>
<proteinExistence type="predicted"/>
<reference evidence="1" key="1">
    <citation type="journal article" date="2019" name="bioRxiv">
        <title>The Genome of the Zebra Mussel, Dreissena polymorpha: A Resource for Invasive Species Research.</title>
        <authorList>
            <person name="McCartney M.A."/>
            <person name="Auch B."/>
            <person name="Kono T."/>
            <person name="Mallez S."/>
            <person name="Zhang Y."/>
            <person name="Obille A."/>
            <person name="Becker A."/>
            <person name="Abrahante J.E."/>
            <person name="Garbe J."/>
            <person name="Badalamenti J.P."/>
            <person name="Herman A."/>
            <person name="Mangelson H."/>
            <person name="Liachko I."/>
            <person name="Sullivan S."/>
            <person name="Sone E.D."/>
            <person name="Koren S."/>
            <person name="Silverstein K.A.T."/>
            <person name="Beckman K.B."/>
            <person name="Gohl D.M."/>
        </authorList>
    </citation>
    <scope>NUCLEOTIDE SEQUENCE</scope>
    <source>
        <strain evidence="1">Duluth1</strain>
        <tissue evidence="1">Whole animal</tissue>
    </source>
</reference>
<name>A0A9D4BV47_DREPO</name>
<gene>
    <name evidence="1" type="ORF">DPMN_069679</name>
</gene>
<comment type="caution">
    <text evidence="1">The sequence shown here is derived from an EMBL/GenBank/DDBJ whole genome shotgun (WGS) entry which is preliminary data.</text>
</comment>
<evidence type="ECO:0000313" key="2">
    <source>
        <dbReference type="Proteomes" id="UP000828390"/>
    </source>
</evidence>
<dbReference type="AlphaFoldDB" id="A0A9D4BV47"/>
<dbReference type="EMBL" id="JAIWYP010000014">
    <property type="protein sequence ID" value="KAH3710209.1"/>
    <property type="molecule type" value="Genomic_DNA"/>
</dbReference>
<organism evidence="1 2">
    <name type="scientific">Dreissena polymorpha</name>
    <name type="common">Zebra mussel</name>
    <name type="synonym">Mytilus polymorpha</name>
    <dbReference type="NCBI Taxonomy" id="45954"/>
    <lineage>
        <taxon>Eukaryota</taxon>
        <taxon>Metazoa</taxon>
        <taxon>Spiralia</taxon>
        <taxon>Lophotrochozoa</taxon>
        <taxon>Mollusca</taxon>
        <taxon>Bivalvia</taxon>
        <taxon>Autobranchia</taxon>
        <taxon>Heteroconchia</taxon>
        <taxon>Euheterodonta</taxon>
        <taxon>Imparidentia</taxon>
        <taxon>Neoheterodontei</taxon>
        <taxon>Myida</taxon>
        <taxon>Dreissenoidea</taxon>
        <taxon>Dreissenidae</taxon>
        <taxon>Dreissena</taxon>
    </lineage>
</organism>
<reference evidence="1" key="2">
    <citation type="submission" date="2020-11" db="EMBL/GenBank/DDBJ databases">
        <authorList>
            <person name="McCartney M.A."/>
            <person name="Auch B."/>
            <person name="Kono T."/>
            <person name="Mallez S."/>
            <person name="Becker A."/>
            <person name="Gohl D.M."/>
            <person name="Silverstein K.A.T."/>
            <person name="Koren S."/>
            <person name="Bechman K.B."/>
            <person name="Herman A."/>
            <person name="Abrahante J.E."/>
            <person name="Garbe J."/>
        </authorList>
    </citation>
    <scope>NUCLEOTIDE SEQUENCE</scope>
    <source>
        <strain evidence="1">Duluth1</strain>
        <tissue evidence="1">Whole animal</tissue>
    </source>
</reference>
<protein>
    <submittedName>
        <fullName evidence="1">Uncharacterized protein</fullName>
    </submittedName>
</protein>
<dbReference type="Proteomes" id="UP000828390">
    <property type="component" value="Unassembled WGS sequence"/>
</dbReference>
<evidence type="ECO:0000313" key="1">
    <source>
        <dbReference type="EMBL" id="KAH3710209.1"/>
    </source>
</evidence>
<accession>A0A9D4BV47</accession>
<sequence>MVQGIKEIAQHGNWTINVTFRVKMPWWPYIIGINFMPKFHNNQTINFGFMVKTIKHVPPPGSHVFQQTGTIFKLFHDKRKINVASRVKNAPPPGGQIFQPTDHIFKLLRDIIDTNLLT</sequence>